<evidence type="ECO:0000313" key="4">
    <source>
        <dbReference type="EMBL" id="QLG87523.1"/>
    </source>
</evidence>
<feature type="region of interest" description="Disordered" evidence="1">
    <location>
        <begin position="50"/>
        <end position="75"/>
    </location>
</feature>
<evidence type="ECO:0000313" key="5">
    <source>
        <dbReference type="Proteomes" id="UP000509597"/>
    </source>
</evidence>
<dbReference type="InterPro" id="IPR014756">
    <property type="entry name" value="Ig_E-set"/>
</dbReference>
<dbReference type="AlphaFoldDB" id="A0A7H9BFN2"/>
<name>A0A7H9BFN2_9NEIS</name>
<evidence type="ECO:0000256" key="1">
    <source>
        <dbReference type="SAM" id="MobiDB-lite"/>
    </source>
</evidence>
<dbReference type="GO" id="GO:0006032">
    <property type="term" value="P:chitin catabolic process"/>
    <property type="evidence" value="ECO:0007669"/>
    <property type="project" value="InterPro"/>
</dbReference>
<feature type="chain" id="PRO_5029012815" description="Chitinase A N-terminal domain-containing protein" evidence="2">
    <location>
        <begin position="18"/>
        <end position="408"/>
    </location>
</feature>
<organism evidence="4 5">
    <name type="scientific">Chitinibacter bivalviorum</name>
    <dbReference type="NCBI Taxonomy" id="2739434"/>
    <lineage>
        <taxon>Bacteria</taxon>
        <taxon>Pseudomonadati</taxon>
        <taxon>Pseudomonadota</taxon>
        <taxon>Betaproteobacteria</taxon>
        <taxon>Neisseriales</taxon>
        <taxon>Chitinibacteraceae</taxon>
        <taxon>Chitinibacter</taxon>
    </lineage>
</organism>
<dbReference type="KEGG" id="chiz:HQ393_04240"/>
<dbReference type="InterPro" id="IPR013540">
    <property type="entry name" value="ChitinaseA_N"/>
</dbReference>
<feature type="signal peptide" evidence="2">
    <location>
        <begin position="1"/>
        <end position="17"/>
    </location>
</feature>
<keyword evidence="5" id="KW-1185">Reference proteome</keyword>
<protein>
    <recommendedName>
        <fullName evidence="3">Chitinase A N-terminal domain-containing protein</fullName>
    </recommendedName>
</protein>
<proteinExistence type="predicted"/>
<dbReference type="GO" id="GO:0004568">
    <property type="term" value="F:chitinase activity"/>
    <property type="evidence" value="ECO:0007669"/>
    <property type="project" value="InterPro"/>
</dbReference>
<feature type="domain" description="Chitinase A N-terminal" evidence="3">
    <location>
        <begin position="218"/>
        <end position="294"/>
    </location>
</feature>
<dbReference type="EMBL" id="CP058627">
    <property type="protein sequence ID" value="QLG87523.1"/>
    <property type="molecule type" value="Genomic_DNA"/>
</dbReference>
<gene>
    <name evidence="4" type="ORF">HQ393_04240</name>
</gene>
<dbReference type="Proteomes" id="UP000509597">
    <property type="component" value="Chromosome"/>
</dbReference>
<dbReference type="RefSeq" id="WP_179357606.1">
    <property type="nucleotide sequence ID" value="NZ_CP058627.1"/>
</dbReference>
<dbReference type="InterPro" id="IPR013783">
    <property type="entry name" value="Ig-like_fold"/>
</dbReference>
<accession>A0A7H9BFN2</accession>
<sequence length="408" mass="44436">MRLIPWCLALLCVQAQAGILLSASEAARREQLACQPTAILGVLECEQLAPPPRAPSNDPEIKAPDYVPNSGESIPVPQTEQPMLPVLDAIPTRTKAGSLTLAWDIWFGTAGLWWEVWDKDQLRYRGRDFTRRIKDAPPNTPPEQLIDGGMQSVQSGTFQIAKLEAGEHQFLIKLCNGSLEQPVCNEVAASTWTDASDGQDGAAAKPDAPALAWIPQVTTEGKVTVAWNLWWGNTGTHWEVLNGSKIVYRSDKFTENYDHSQAGQVDVPLANGAHSLSVRLCRELACSTSDTLKVDAMLGPELSPAKPQVALFTPDDPDLGDGLLPSQVLLSWKTDEPGIVPDRWMMIDQTTRQVLFSQPIKADCGSGVWCGSWQGVPPSRPATLRVKLCKAKSCTDSDLIEVPGVEVK</sequence>
<keyword evidence="2" id="KW-0732">Signal</keyword>
<evidence type="ECO:0000256" key="2">
    <source>
        <dbReference type="SAM" id="SignalP"/>
    </source>
</evidence>
<evidence type="ECO:0000259" key="3">
    <source>
        <dbReference type="Pfam" id="PF08329"/>
    </source>
</evidence>
<dbReference type="Pfam" id="PF08329">
    <property type="entry name" value="ChitinaseA_N"/>
    <property type="match status" value="1"/>
</dbReference>
<dbReference type="SUPFAM" id="SSF81296">
    <property type="entry name" value="E set domains"/>
    <property type="match status" value="1"/>
</dbReference>
<reference evidence="4 5" key="1">
    <citation type="submission" date="2020-07" db="EMBL/GenBank/DDBJ databases">
        <title>Complete genome sequence of Chitinibacter sp. 2T18.</title>
        <authorList>
            <person name="Bae J.-W."/>
            <person name="Choi J.-W."/>
        </authorList>
    </citation>
    <scope>NUCLEOTIDE SEQUENCE [LARGE SCALE GENOMIC DNA]</scope>
    <source>
        <strain evidence="4 5">2T18</strain>
    </source>
</reference>
<dbReference type="Gene3D" id="2.60.40.10">
    <property type="entry name" value="Immunoglobulins"/>
    <property type="match status" value="1"/>
</dbReference>